<reference evidence="4 5" key="1">
    <citation type="submission" date="2022-11" db="EMBL/GenBank/DDBJ databases">
        <title>Study of microbial diversity in lake waters.</title>
        <authorList>
            <person name="Zhang J."/>
        </authorList>
    </citation>
    <scope>NUCLEOTIDE SEQUENCE [LARGE SCALE GENOMIC DNA]</scope>
    <source>
        <strain evidence="4 5">DT12</strain>
    </source>
</reference>
<dbReference type="Proteomes" id="UP001208017">
    <property type="component" value="Unassembled WGS sequence"/>
</dbReference>
<name>A0ABT3X2L6_9BACL</name>
<accession>A0ABT3X2L6</accession>
<evidence type="ECO:0000313" key="5">
    <source>
        <dbReference type="Proteomes" id="UP001208017"/>
    </source>
</evidence>
<dbReference type="GO" id="GO:0016301">
    <property type="term" value="F:kinase activity"/>
    <property type="evidence" value="ECO:0007669"/>
    <property type="project" value="UniProtKB-KW"/>
</dbReference>
<comment type="caution">
    <text evidence="4">The sequence shown here is derived from an EMBL/GenBank/DDBJ whole genome shotgun (WGS) entry which is preliminary data.</text>
</comment>
<dbReference type="PANTHER" id="PTHR10584">
    <property type="entry name" value="SUGAR KINASE"/>
    <property type="match status" value="1"/>
</dbReference>
<sequence length="312" mass="33269">MTIAVIGTVFVDIKGYGNAKINAETKNVGLIEFANGGVARNVAEAIGRAGGTVEFLSSVDETAQGAAVVKDLQNIGVKTDRVIKCNQGMGMWLAVLDGGGELVASVSQKPDLNGLQSMLLTQGEDIVKQSSAIVIEFDLSDEVVSKMMAWAKQYNKPVYGIVGNLEILMQRRSMIDQLDLFICNKGEAEEYFKRPLNGTDDCLQAARELTANGLKIAVVTMGEHGSVYYDSRTQTSGHVPCEKVTVVDTTGAGDSFFSGTVYGLTSGFDLDQAVRCGTQMAAWTISSKHNVCPQISEGVKTSPYFAPAVGSK</sequence>
<dbReference type="RefSeq" id="WP_267152404.1">
    <property type="nucleotide sequence ID" value="NZ_JAPMLT010000009.1"/>
</dbReference>
<dbReference type="InterPro" id="IPR029056">
    <property type="entry name" value="Ribokinase-like"/>
</dbReference>
<keyword evidence="2 4" id="KW-0418">Kinase</keyword>
<dbReference type="Gene3D" id="3.40.1190.20">
    <property type="match status" value="1"/>
</dbReference>
<proteinExistence type="predicted"/>
<dbReference type="PANTHER" id="PTHR10584:SF166">
    <property type="entry name" value="RIBOKINASE"/>
    <property type="match status" value="1"/>
</dbReference>
<evidence type="ECO:0000259" key="3">
    <source>
        <dbReference type="Pfam" id="PF00294"/>
    </source>
</evidence>
<protein>
    <submittedName>
        <fullName evidence="4">Carbohydrate kinase family protein</fullName>
    </submittedName>
</protein>
<evidence type="ECO:0000256" key="1">
    <source>
        <dbReference type="ARBA" id="ARBA00022679"/>
    </source>
</evidence>
<dbReference type="InterPro" id="IPR011611">
    <property type="entry name" value="PfkB_dom"/>
</dbReference>
<feature type="domain" description="Carbohydrate kinase PfkB" evidence="3">
    <location>
        <begin position="3"/>
        <end position="288"/>
    </location>
</feature>
<dbReference type="Pfam" id="PF00294">
    <property type="entry name" value="PfkB"/>
    <property type="match status" value="1"/>
</dbReference>
<dbReference type="SUPFAM" id="SSF53613">
    <property type="entry name" value="Ribokinase-like"/>
    <property type="match status" value="1"/>
</dbReference>
<evidence type="ECO:0000313" key="4">
    <source>
        <dbReference type="EMBL" id="MCX7571155.1"/>
    </source>
</evidence>
<dbReference type="InterPro" id="IPR002139">
    <property type="entry name" value="Ribo/fructo_kinase"/>
</dbReference>
<keyword evidence="1" id="KW-0808">Transferase</keyword>
<gene>
    <name evidence="4" type="ORF">OS242_14480</name>
</gene>
<dbReference type="PRINTS" id="PR00990">
    <property type="entry name" value="RIBOKINASE"/>
</dbReference>
<organism evidence="4 5">
    <name type="scientific">Tumebacillus lacus</name>
    <dbReference type="NCBI Taxonomy" id="2995335"/>
    <lineage>
        <taxon>Bacteria</taxon>
        <taxon>Bacillati</taxon>
        <taxon>Bacillota</taxon>
        <taxon>Bacilli</taxon>
        <taxon>Bacillales</taxon>
        <taxon>Alicyclobacillaceae</taxon>
        <taxon>Tumebacillus</taxon>
    </lineage>
</organism>
<dbReference type="EMBL" id="JAPMLT010000009">
    <property type="protein sequence ID" value="MCX7571155.1"/>
    <property type="molecule type" value="Genomic_DNA"/>
</dbReference>
<evidence type="ECO:0000256" key="2">
    <source>
        <dbReference type="ARBA" id="ARBA00022777"/>
    </source>
</evidence>
<keyword evidence="5" id="KW-1185">Reference proteome</keyword>